<dbReference type="WBParaSite" id="OFLC_0000856301-mRNA-1">
    <property type="protein sequence ID" value="OFLC_0000856301-mRNA-1"/>
    <property type="gene ID" value="OFLC_0000856301"/>
</dbReference>
<dbReference type="Proteomes" id="UP000267606">
    <property type="component" value="Unassembled WGS sequence"/>
</dbReference>
<organism evidence="4">
    <name type="scientific">Onchocerca flexuosa</name>
    <dbReference type="NCBI Taxonomy" id="387005"/>
    <lineage>
        <taxon>Eukaryota</taxon>
        <taxon>Metazoa</taxon>
        <taxon>Ecdysozoa</taxon>
        <taxon>Nematoda</taxon>
        <taxon>Chromadorea</taxon>
        <taxon>Rhabditida</taxon>
        <taxon>Spirurina</taxon>
        <taxon>Spiruromorpha</taxon>
        <taxon>Filarioidea</taxon>
        <taxon>Onchocercidae</taxon>
        <taxon>Onchocerca</taxon>
    </lineage>
</organism>
<evidence type="ECO:0000313" key="4">
    <source>
        <dbReference type="WBParaSite" id="OFLC_0000856301-mRNA-1"/>
    </source>
</evidence>
<dbReference type="AlphaFoldDB" id="A0A183HM52"/>
<reference evidence="2 3" key="2">
    <citation type="submission" date="2018-11" db="EMBL/GenBank/DDBJ databases">
        <authorList>
            <consortium name="Pathogen Informatics"/>
        </authorList>
    </citation>
    <scope>NUCLEOTIDE SEQUENCE [LARGE SCALE GENOMIC DNA]</scope>
</reference>
<evidence type="ECO:0000313" key="3">
    <source>
        <dbReference type="Proteomes" id="UP000267606"/>
    </source>
</evidence>
<dbReference type="STRING" id="387005.A0A183HM52"/>
<evidence type="ECO:0000256" key="1">
    <source>
        <dbReference type="SAM" id="MobiDB-lite"/>
    </source>
</evidence>
<feature type="region of interest" description="Disordered" evidence="1">
    <location>
        <begin position="25"/>
        <end position="75"/>
    </location>
</feature>
<dbReference type="EMBL" id="UZAJ01009803">
    <property type="protein sequence ID" value="VDO56282.1"/>
    <property type="molecule type" value="Genomic_DNA"/>
</dbReference>
<accession>A0A183HM52</accession>
<feature type="compositionally biased region" description="Low complexity" evidence="1">
    <location>
        <begin position="25"/>
        <end position="37"/>
    </location>
</feature>
<evidence type="ECO:0000313" key="2">
    <source>
        <dbReference type="EMBL" id="VDO56282.1"/>
    </source>
</evidence>
<reference evidence="4" key="1">
    <citation type="submission" date="2016-06" db="UniProtKB">
        <authorList>
            <consortium name="WormBaseParasite"/>
        </authorList>
    </citation>
    <scope>IDENTIFICATION</scope>
</reference>
<gene>
    <name evidence="2" type="ORF">OFLC_LOCUS8563</name>
</gene>
<keyword evidence="3" id="KW-1185">Reference proteome</keyword>
<feature type="compositionally biased region" description="Low complexity" evidence="1">
    <location>
        <begin position="61"/>
        <end position="74"/>
    </location>
</feature>
<protein>
    <submittedName>
        <fullName evidence="2 4">Uncharacterized protein</fullName>
    </submittedName>
</protein>
<proteinExistence type="predicted"/>
<sequence length="207" mass="21502">MAEPTSAPSPRVGATVSHFSISHLLQQSSSSSSTSTSLAEESGIIEPKNHSQIDGEYVGISSSSSSSSSATSSSFGKRIPEKAFEAAGSNSSQLTLATTNSNRLLAALQTTDTTTCLQPHLSPLSLNPAINLLKQSTDSFMDQKSDNNDGTTVGSHFNDKSILACHETTTATATATTTIPLWLNCAAAATAAVLPFEQSFLMAQRSG</sequence>
<name>A0A183HM52_9BILA</name>